<dbReference type="EMBL" id="BSXS01002204">
    <property type="protein sequence ID" value="GME78457.1"/>
    <property type="molecule type" value="Genomic_DNA"/>
</dbReference>
<keyword evidence="2" id="KW-1185">Reference proteome</keyword>
<organism evidence="1 2">
    <name type="scientific">Ambrosiozyma monospora</name>
    <name type="common">Yeast</name>
    <name type="synonym">Endomycopsis monosporus</name>
    <dbReference type="NCBI Taxonomy" id="43982"/>
    <lineage>
        <taxon>Eukaryota</taxon>
        <taxon>Fungi</taxon>
        <taxon>Dikarya</taxon>
        <taxon>Ascomycota</taxon>
        <taxon>Saccharomycotina</taxon>
        <taxon>Pichiomycetes</taxon>
        <taxon>Pichiales</taxon>
        <taxon>Pichiaceae</taxon>
        <taxon>Ambrosiozyma</taxon>
    </lineage>
</organism>
<sequence length="208" mass="23952">MEGDQEFPDQYAIPSTRITPQRDPPIMSFLNNNNNDQVALQQAQLQRRNTRTSQYQQDRLSQYENIKSSNSLTSRISGLSLQQQFQQSQQSQQSQRVSAISTDDSSAQRTVQNSDDSGTKHKLKFYYKDDIFAVVVSENITLLELKKQIVPRVDEAQEPGILDRIKIIPKDVNNVDQFEYIDNDIIMSDSQLWKSKNFTDKGKFLVIV</sequence>
<name>A0ACB5T0S8_AMBMO</name>
<gene>
    <name evidence="1" type="ORF">Amon02_000345900</name>
</gene>
<accession>A0ACB5T0S8</accession>
<proteinExistence type="predicted"/>
<comment type="caution">
    <text evidence="1">The sequence shown here is derived from an EMBL/GenBank/DDBJ whole genome shotgun (WGS) entry which is preliminary data.</text>
</comment>
<evidence type="ECO:0000313" key="2">
    <source>
        <dbReference type="Proteomes" id="UP001165064"/>
    </source>
</evidence>
<evidence type="ECO:0000313" key="1">
    <source>
        <dbReference type="EMBL" id="GME78457.1"/>
    </source>
</evidence>
<protein>
    <submittedName>
        <fullName evidence="1">Unnamed protein product</fullName>
    </submittedName>
</protein>
<reference evidence="1" key="1">
    <citation type="submission" date="2023-04" db="EMBL/GenBank/DDBJ databases">
        <title>Ambrosiozyma monospora NBRC 10751.</title>
        <authorList>
            <person name="Ichikawa N."/>
            <person name="Sato H."/>
            <person name="Tonouchi N."/>
        </authorList>
    </citation>
    <scope>NUCLEOTIDE SEQUENCE</scope>
    <source>
        <strain evidence="1">NBRC 10751</strain>
    </source>
</reference>
<dbReference type="Proteomes" id="UP001165064">
    <property type="component" value="Unassembled WGS sequence"/>
</dbReference>